<dbReference type="Pfam" id="PF04072">
    <property type="entry name" value="LCM"/>
    <property type="match status" value="1"/>
</dbReference>
<comment type="catalytic activity">
    <reaction evidence="13">
        <text>7-[(3S)-(3-amino-3-methoxycarbonyl)propyl]wyosine(37) in tRNA(Phe) + S-adenosyl-L-methionine + CO2 = wybutosine(37) in tRNA(Phe) + S-adenosyl-L-homocysteine + 2 H(+)</text>
        <dbReference type="Rhea" id="RHEA:37119"/>
        <dbReference type="Rhea" id="RHEA-COMP:11844"/>
        <dbReference type="Rhea" id="RHEA-COMP:11847"/>
        <dbReference type="ChEBI" id="CHEBI:15378"/>
        <dbReference type="ChEBI" id="CHEBI:16526"/>
        <dbReference type="ChEBI" id="CHEBI:57856"/>
        <dbReference type="ChEBI" id="CHEBI:59789"/>
        <dbReference type="ChEBI" id="CHEBI:73544"/>
        <dbReference type="ChEBI" id="CHEBI:74275"/>
        <dbReference type="EC" id="2.3.1.231"/>
    </reaction>
</comment>
<reference evidence="14 15" key="1">
    <citation type="journal article" date="2018" name="Nat. Ecol. Evol.">
        <title>Shark genomes provide insights into elasmobranch evolution and the origin of vertebrates.</title>
        <authorList>
            <person name="Hara Y"/>
            <person name="Yamaguchi K"/>
            <person name="Onimaru K"/>
            <person name="Kadota M"/>
            <person name="Koyanagi M"/>
            <person name="Keeley SD"/>
            <person name="Tatsumi K"/>
            <person name="Tanaka K"/>
            <person name="Motone F"/>
            <person name="Kageyama Y"/>
            <person name="Nozu R"/>
            <person name="Adachi N"/>
            <person name="Nishimura O"/>
            <person name="Nakagawa R"/>
            <person name="Tanegashima C"/>
            <person name="Kiyatake I"/>
            <person name="Matsumoto R"/>
            <person name="Murakumo K"/>
            <person name="Nishida K"/>
            <person name="Terakita A"/>
            <person name="Kuratani S"/>
            <person name="Sato K"/>
            <person name="Hyodo S Kuraku.S."/>
        </authorList>
    </citation>
    <scope>NUCLEOTIDE SEQUENCE [LARGE SCALE GENOMIC DNA]</scope>
</reference>
<dbReference type="SUPFAM" id="SSF53335">
    <property type="entry name" value="S-adenosyl-L-methionine-dependent methyltransferases"/>
    <property type="match status" value="1"/>
</dbReference>
<evidence type="ECO:0000256" key="10">
    <source>
        <dbReference type="ARBA" id="ARBA00022694"/>
    </source>
</evidence>
<dbReference type="InterPro" id="IPR007213">
    <property type="entry name" value="Ppm1/Ppm2/Tcmp"/>
</dbReference>
<dbReference type="EC" id="2.1.1.290" evidence="5"/>
<dbReference type="EC" id="2.3.1.231" evidence="4"/>
<evidence type="ECO:0000313" key="15">
    <source>
        <dbReference type="Proteomes" id="UP000287033"/>
    </source>
</evidence>
<dbReference type="PANTHER" id="PTHR46529">
    <property type="entry name" value="TRNA WYBUTOSINE-SYNTHESIZING PROTEIN 4"/>
    <property type="match status" value="1"/>
</dbReference>
<organism evidence="14 15">
    <name type="scientific">Chiloscyllium punctatum</name>
    <name type="common">Brownbanded bambooshark</name>
    <name type="synonym">Hemiscyllium punctatum</name>
    <dbReference type="NCBI Taxonomy" id="137246"/>
    <lineage>
        <taxon>Eukaryota</taxon>
        <taxon>Metazoa</taxon>
        <taxon>Chordata</taxon>
        <taxon>Craniata</taxon>
        <taxon>Vertebrata</taxon>
        <taxon>Chondrichthyes</taxon>
        <taxon>Elasmobranchii</taxon>
        <taxon>Galeomorphii</taxon>
        <taxon>Galeoidea</taxon>
        <taxon>Orectolobiformes</taxon>
        <taxon>Hemiscylliidae</taxon>
        <taxon>Chiloscyllium</taxon>
    </lineage>
</organism>
<comment type="catalytic activity">
    <reaction evidence="1">
        <text>7-[(3S)-3-amino-3-carboxypropyl]wyosine(37) in tRNA(Phe) + S-adenosyl-L-methionine = 7-[(3S)-(3-amino-3-methoxycarbonyl)propyl]wyosine(37) in tRNA(Phe) + S-adenosyl-L-homocysteine</text>
        <dbReference type="Rhea" id="RHEA:36903"/>
        <dbReference type="Rhea" id="RHEA-COMP:10379"/>
        <dbReference type="Rhea" id="RHEA-COMP:11844"/>
        <dbReference type="ChEBI" id="CHEBI:57856"/>
        <dbReference type="ChEBI" id="CHEBI:59789"/>
        <dbReference type="ChEBI" id="CHEBI:73543"/>
        <dbReference type="ChEBI" id="CHEBI:74275"/>
        <dbReference type="EC" id="2.1.1.290"/>
    </reaction>
</comment>
<dbReference type="OrthoDB" id="203237at2759"/>
<evidence type="ECO:0000256" key="5">
    <source>
        <dbReference type="ARBA" id="ARBA00012779"/>
    </source>
</evidence>
<evidence type="ECO:0000256" key="3">
    <source>
        <dbReference type="ARBA" id="ARBA00010703"/>
    </source>
</evidence>
<dbReference type="GO" id="GO:0031591">
    <property type="term" value="P:wybutosine biosynthetic process"/>
    <property type="evidence" value="ECO:0007669"/>
    <property type="project" value="TreeGrafter"/>
</dbReference>
<sequence length="725" mass="81733">MRSCVVPACRALRMRRGQSVPVAGRMMMMMEEEDGGNVAFSARNKRCRNKKQAGKDVAVQGTNDSSIVSKCSMASLGYFNDCFLKGFVNKTTRRAPLINRGYYVRAKAVDYSLHRFLQHTASYSQRQILSLGAGFDSLYFRLKASGELKNVIVYEVDFPDVVQRKATLIKNKQEFMELIGCMNEIKPAQMDHLYLCGLDYKLLGIDLTEIAELDNLLMETGLNPAYPTLLLSEVVLTYMKDASSSAVIHWAANRFSSAVFVVYEQIRPDDPFGQVMQQHFTQLNSTLHALTQFPGKEAQRKRFLNEGWEECHCIDMNEFYTGFIPEQEKQRIEMLEPFDEYEEWHLKCSHYLILSASKGDLKTCLFFHSLPDFHPNKLDTYDPLRISVSPCDIETENPLFKRFAHCSSLIAPNVVLISGGFGSRVGQHGRLRDAMLMVKSGPVWKCGSVNNEGSIHLLTERMFHSMTSFCDSHCVIFGGRTSPLKPVTSILLLKCEVGDSIISSINLSVKEVECIGTAPTPRWRHTGTEVIYKGQRYLFIYGGRSPKDLVLNDWHFLNLEDYSWADILVIGPTPESRHSHSACSWRGGVLIAGGLGATQIPLASVFHLRPMQSGFFWDRIQVTDSFIPRYSHTAHILGDKLFLLGGVTIYTDSIPEVTVIDLKTGESLDYHIDTNLVKWPLMLHNHSSVLLMKERQVLVIGGGGNCFSFGTHLNHQPVLLQLPEL</sequence>
<accession>A0A401SAX9</accession>
<name>A0A401SAX9_CHIPU</name>
<dbReference type="InterPro" id="IPR029063">
    <property type="entry name" value="SAM-dependent_MTases_sf"/>
</dbReference>
<keyword evidence="15" id="KW-1185">Reference proteome</keyword>
<keyword evidence="9" id="KW-0949">S-adenosyl-L-methionine</keyword>
<keyword evidence="8" id="KW-0808">Transferase</keyword>
<evidence type="ECO:0000256" key="8">
    <source>
        <dbReference type="ARBA" id="ARBA00022679"/>
    </source>
</evidence>
<dbReference type="EMBL" id="BEZZ01000169">
    <property type="protein sequence ID" value="GCC27557.1"/>
    <property type="molecule type" value="Genomic_DNA"/>
</dbReference>
<dbReference type="GO" id="GO:0030488">
    <property type="term" value="P:tRNA methylation"/>
    <property type="evidence" value="ECO:0007669"/>
    <property type="project" value="TreeGrafter"/>
</dbReference>
<dbReference type="UniPathway" id="UPA00375"/>
<evidence type="ECO:0000256" key="11">
    <source>
        <dbReference type="ARBA" id="ARBA00029750"/>
    </source>
</evidence>
<dbReference type="OMA" id="FCILEQF"/>
<evidence type="ECO:0000256" key="2">
    <source>
        <dbReference type="ARBA" id="ARBA00004797"/>
    </source>
</evidence>
<comment type="pathway">
    <text evidence="2">tRNA modification; wybutosine-tRNA(Phe) biosynthesis.</text>
</comment>
<evidence type="ECO:0000256" key="9">
    <source>
        <dbReference type="ARBA" id="ARBA00022691"/>
    </source>
</evidence>
<dbReference type="Pfam" id="PF24681">
    <property type="entry name" value="Kelch_KLHDC2_KLHL20_DRC7"/>
    <property type="match status" value="1"/>
</dbReference>
<evidence type="ECO:0000256" key="4">
    <source>
        <dbReference type="ARBA" id="ARBA00012155"/>
    </source>
</evidence>
<proteinExistence type="inferred from homology"/>
<evidence type="ECO:0000313" key="14">
    <source>
        <dbReference type="EMBL" id="GCC27557.1"/>
    </source>
</evidence>
<dbReference type="PANTHER" id="PTHR46529:SF1">
    <property type="entry name" value="TRNA WYBUTOSINE-SYNTHESIZING PROTEIN 4"/>
    <property type="match status" value="1"/>
</dbReference>
<evidence type="ECO:0000256" key="12">
    <source>
        <dbReference type="ARBA" id="ARBA00030847"/>
    </source>
</evidence>
<evidence type="ECO:0000256" key="1">
    <source>
        <dbReference type="ARBA" id="ARBA00001806"/>
    </source>
</evidence>
<protein>
    <recommendedName>
        <fullName evidence="6">tRNA wybutosine-synthesizing protein 4</fullName>
        <ecNumber evidence="5">2.1.1.290</ecNumber>
        <ecNumber evidence="4">2.3.1.231</ecNumber>
    </recommendedName>
    <alternativeName>
        <fullName evidence="12">tRNA(Phe) (7-(3-amino-3-(methoxycarbonyl)propyl)wyosine(37)-N)-methoxycarbonyltransferase</fullName>
    </alternativeName>
    <alternativeName>
        <fullName evidence="11">tRNA(Phe) (7-(3-amino-3-carboxypropyl)wyosine(37)-O)-methyltransferase</fullName>
    </alternativeName>
</protein>
<evidence type="ECO:0000256" key="7">
    <source>
        <dbReference type="ARBA" id="ARBA00022603"/>
    </source>
</evidence>
<keyword evidence="7" id="KW-0489">Methyltransferase</keyword>
<dbReference type="InterPro" id="IPR015915">
    <property type="entry name" value="Kelch-typ_b-propeller"/>
</dbReference>
<keyword evidence="10" id="KW-0819">tRNA processing</keyword>
<dbReference type="Gene3D" id="3.40.50.150">
    <property type="entry name" value="Vaccinia Virus protein VP39"/>
    <property type="match status" value="1"/>
</dbReference>
<dbReference type="STRING" id="137246.A0A401SAX9"/>
<comment type="similarity">
    <text evidence="3">Belongs to the methyltransferase superfamily. LCMT family.</text>
</comment>
<comment type="caution">
    <text evidence="14">The sequence shown here is derived from an EMBL/GenBank/DDBJ whole genome shotgun (WGS) entry which is preliminary data.</text>
</comment>
<gene>
    <name evidence="14" type="ORF">chiPu_0005982</name>
</gene>
<dbReference type="AlphaFoldDB" id="A0A401SAX9"/>
<dbReference type="SUPFAM" id="SSF117281">
    <property type="entry name" value="Kelch motif"/>
    <property type="match status" value="1"/>
</dbReference>
<dbReference type="Gene3D" id="2.120.10.80">
    <property type="entry name" value="Kelch-type beta propeller"/>
    <property type="match status" value="1"/>
</dbReference>
<dbReference type="Proteomes" id="UP000287033">
    <property type="component" value="Unassembled WGS sequence"/>
</dbReference>
<evidence type="ECO:0000256" key="6">
    <source>
        <dbReference type="ARBA" id="ARBA00018045"/>
    </source>
</evidence>
<dbReference type="GO" id="GO:0008175">
    <property type="term" value="F:tRNA methyltransferase activity"/>
    <property type="evidence" value="ECO:0007669"/>
    <property type="project" value="TreeGrafter"/>
</dbReference>
<evidence type="ECO:0000256" key="13">
    <source>
        <dbReference type="ARBA" id="ARBA00049250"/>
    </source>
</evidence>
<dbReference type="FunFam" id="3.40.50.150:FF:000207">
    <property type="entry name" value="Leucine carboxyl methyltransferase 2"/>
    <property type="match status" value="1"/>
</dbReference>